<evidence type="ECO:0000313" key="3">
    <source>
        <dbReference type="EMBL" id="MBL0373568.1"/>
    </source>
</evidence>
<dbReference type="PANTHER" id="PTHR41248">
    <property type="entry name" value="NORD PROTEIN"/>
    <property type="match status" value="1"/>
</dbReference>
<evidence type="ECO:0000259" key="2">
    <source>
        <dbReference type="PROSITE" id="PS50234"/>
    </source>
</evidence>
<feature type="domain" description="VWFA" evidence="2">
    <location>
        <begin position="443"/>
        <end position="625"/>
    </location>
</feature>
<accession>A0A937CQ95</accession>
<sequence length="631" mass="69930">MFEFLELEESVGKFWHRLVGTTSSMPRYGEHQVTFEEVKPFLATCFRGFGGEATAQLGPAHARTATHRLRLRQLVGLGEEKAAWAGRDGGAVMLPPQIDIFPDQALNRDLYIWLAAFMAAMPLVPVTVADPLNADLRALDAAKASVRAVLKAFPGLDAKYTGLCRAILKERTRGTLPPVERLVENRIVGMLSEGAGWRDENPPAIFPKGAPAGYQRMMIVPLWPGYEPRSEVFSGDGDEHPGDASTNALDGAGKFRADRDTSRSTGERSPFILNRFEKILAMAEMVNVDRPTDDKDDADKDAARDLEEIRLGRRKERPSSKFRFDLDLPPEAVDPASIDGETTYPEWNYRKGEYMPSYCRVICGMAAMEVASVSHSDEERALIRSVRKQFEILRPKQEVLKGQLDGAELDLGAVVRMRADLMAGGEGSDRIHMLSRPQGHDLAVTTLVDVSLSTDAWFDDHRVLDVEKQALSVLANGLAACGTNHSILTFTSRRRAWVRIETVKAFGEEMSGDVERRIASLKPGYYTRIGTAIRHAAAGLAKQPNRTKLLLVLTDGKPNDIDHYEGRFALEDSRKAVMEARRNGVSVFAVTVDKDARSYLPSMFGRNGFAIVGDIAKLPRMLPSIYRSLTR</sequence>
<dbReference type="InterPro" id="IPR051928">
    <property type="entry name" value="NorD/CobT"/>
</dbReference>
<evidence type="ECO:0000256" key="1">
    <source>
        <dbReference type="SAM" id="MobiDB-lite"/>
    </source>
</evidence>
<keyword evidence="4" id="KW-1185">Reference proteome</keyword>
<proteinExistence type="predicted"/>
<dbReference type="SUPFAM" id="SSF53300">
    <property type="entry name" value="vWA-like"/>
    <property type="match status" value="1"/>
</dbReference>
<dbReference type="PANTHER" id="PTHR41248:SF1">
    <property type="entry name" value="NORD PROTEIN"/>
    <property type="match status" value="1"/>
</dbReference>
<comment type="caution">
    <text evidence="3">The sequence shown here is derived from an EMBL/GenBank/DDBJ whole genome shotgun (WGS) entry which is preliminary data.</text>
</comment>
<dbReference type="SMART" id="SM00327">
    <property type="entry name" value="VWA"/>
    <property type="match status" value="1"/>
</dbReference>
<dbReference type="RefSeq" id="WP_201660214.1">
    <property type="nucleotide sequence ID" value="NZ_JAEQNC010000008.1"/>
</dbReference>
<dbReference type="Proteomes" id="UP000633219">
    <property type="component" value="Unassembled WGS sequence"/>
</dbReference>
<gene>
    <name evidence="3" type="ORF">JJB09_16195</name>
</gene>
<reference evidence="3" key="1">
    <citation type="submission" date="2021-01" db="EMBL/GenBank/DDBJ databases">
        <title>Rhizobium sp. strain KVB221 16S ribosomal RNA gene Genome sequencing and assembly.</title>
        <authorList>
            <person name="Kang M."/>
        </authorList>
    </citation>
    <scope>NUCLEOTIDE SEQUENCE</scope>
    <source>
        <strain evidence="3">KVB221</strain>
    </source>
</reference>
<dbReference type="Gene3D" id="3.40.50.410">
    <property type="entry name" value="von Willebrand factor, type A domain"/>
    <property type="match status" value="1"/>
</dbReference>
<dbReference type="PROSITE" id="PS50234">
    <property type="entry name" value="VWFA"/>
    <property type="match status" value="1"/>
</dbReference>
<dbReference type="InterPro" id="IPR002035">
    <property type="entry name" value="VWF_A"/>
</dbReference>
<evidence type="ECO:0000313" key="4">
    <source>
        <dbReference type="Proteomes" id="UP000633219"/>
    </source>
</evidence>
<name>A0A937CQ95_9HYPH</name>
<dbReference type="EMBL" id="JAEQNC010000008">
    <property type="protein sequence ID" value="MBL0373568.1"/>
    <property type="molecule type" value="Genomic_DNA"/>
</dbReference>
<organism evidence="3 4">
    <name type="scientific">Rhizobium setariae</name>
    <dbReference type="NCBI Taxonomy" id="2801340"/>
    <lineage>
        <taxon>Bacteria</taxon>
        <taxon>Pseudomonadati</taxon>
        <taxon>Pseudomonadota</taxon>
        <taxon>Alphaproteobacteria</taxon>
        <taxon>Hyphomicrobiales</taxon>
        <taxon>Rhizobiaceae</taxon>
        <taxon>Rhizobium/Agrobacterium group</taxon>
        <taxon>Rhizobium</taxon>
    </lineage>
</organism>
<dbReference type="AlphaFoldDB" id="A0A937CQ95"/>
<dbReference type="InterPro" id="IPR036465">
    <property type="entry name" value="vWFA_dom_sf"/>
</dbReference>
<feature type="region of interest" description="Disordered" evidence="1">
    <location>
        <begin position="230"/>
        <end position="268"/>
    </location>
</feature>
<feature type="compositionally biased region" description="Basic and acidic residues" evidence="1">
    <location>
        <begin position="253"/>
        <end position="266"/>
    </location>
</feature>
<dbReference type="CDD" id="cd01454">
    <property type="entry name" value="vWA_norD_type"/>
    <property type="match status" value="1"/>
</dbReference>
<protein>
    <submittedName>
        <fullName evidence="3">VWA domain-containing protein</fullName>
    </submittedName>
</protein>
<dbReference type="Pfam" id="PF00092">
    <property type="entry name" value="VWA"/>
    <property type="match status" value="1"/>
</dbReference>